<dbReference type="PROSITE" id="PS00217">
    <property type="entry name" value="SUGAR_TRANSPORT_2"/>
    <property type="match status" value="1"/>
</dbReference>
<sequence length="1380" mass="160622">MNILRMDILSRGGTQEIEHREGFFNTSFQYVLSACLASFIFGYQVSVLNTIKNYIVVEFEWCAGQKDELSCDDSLLKSSFLLASIFIGAVIGSGFSGCLVKYGRRFSLMVIYVFFIFVSILTSISHHFHTILYSRLLSGFGIGLITVSVPMYISEMTHKDKKGAYGVLHQLFITFGIFIAVLLGLFLGDGPNKVGKTMTLTSFELFWWRFMFFFPTIISIAGIILLALFYKEETPYFLYENGDIEGSRNILKKIYGPSDVDDALRAIKDAIDQNKAAKESSLSLLSALKIPAYRNVIILGCILSGFQQFTGINVLVANSNELYKEFLDKSFITTLSVIMTAVNFLMTFPAIYIIEKLGRKTLLLGGCIGVICAFLPTVIARQAWGATKAVNILSIVGTFVMIISFAVSYGPVLWIYLHEMFPSEIKDSAASLASLVFLFVILISVVNCGIPGLHKWLINNFPSCVKIVQRNRLVDVDVYINRNNKREKIVNNRNEIIKNKEEHQKLRDNNKIQDVDNLLFDLNQLLHKANVEFCSYNNYFFKLSSLIKNVLRKFHPKKNVVFAIDGICPFSKLKLQIKRRAKIKLKENKNSINDITCGSIFIERIGLFLTNFVKYLVSLEKYADVKFFISTDKEVGEGELKLMNWITSYVKRDEKNNDKTDAKREEESFVIVGADADLLLQCLALKNIRNVYIYTYQTFYLNMDGNFLFKKEKHLTDKPVENNNAQMISSTTYVGKENEVTNSGDTLNSLVNINKIARKKITVLYNLNIFINLFLNKYPMFFDQIKRDLLILFILKGNDYLPKVREGNFSVFFEAYFKMLEDNMKKAKKKNEKINNVDNVDNIIYNGFLNKDCELNRKEFLKFLNYVQKVVNFSSSYLSRNTEEGNYINLQNSGNSEDSVEFKESQLYLPLYLLNEIIKKKIIENENIDIQIEKDNEGLYTCKLGYLKNEDKIKKYYFGISKRKKVAMHIASSKFIENELPLFIKYVDYDLLKRTIKEIDGVGEVNSENVHVCIDQKEIAPKLENFDNPNNLNESGMSIFTKDEEKEDRKMEIYLKKFYIKNCKKKKNYEQEMKICENYIEGIKWLVEMYTKTYCINFNFFYKYSISPSLLSLYYYLCQHDIKTYNNDYKNIIQNINLNIFKNNFDYYKFINFCVNKYNEIKLKLRLEEQTDKKETSSSEINEERISKESISFSSVGREKDNMYKYKNIINYDGNTYFENIYDILLSKNINVVKKNVEKLNEMLRKFPKTKMIKYYWDMYAKKLKKFYKIIYYKSKKIFVAKVSLFNIELETKFKNPNDLLSNNQPFLNSKNKIDTNKSSEELDKLDFNIKNNYISPHNNLKKCNKKNNRLFSTPQNNDSNTNRFSKKVIKIKTVKLVYR</sequence>
<feature type="domain" description="Major facilitator superfamily (MFS) profile" evidence="16">
    <location>
        <begin position="30"/>
        <end position="487"/>
    </location>
</feature>
<dbReference type="PROSITE" id="PS50850">
    <property type="entry name" value="MFS"/>
    <property type="match status" value="1"/>
</dbReference>
<evidence type="ECO:0000256" key="5">
    <source>
        <dbReference type="ARBA" id="ARBA00022989"/>
    </source>
</evidence>
<dbReference type="GO" id="GO:0003676">
    <property type="term" value="F:nucleic acid binding"/>
    <property type="evidence" value="ECO:0007669"/>
    <property type="project" value="InterPro"/>
</dbReference>
<dbReference type="InterPro" id="IPR005828">
    <property type="entry name" value="MFS_sugar_transport-like"/>
</dbReference>
<dbReference type="InterPro" id="IPR020846">
    <property type="entry name" value="MFS_dom"/>
</dbReference>
<evidence type="ECO:0000256" key="15">
    <source>
        <dbReference type="SAM" id="Phobius"/>
    </source>
</evidence>
<evidence type="ECO:0000256" key="9">
    <source>
        <dbReference type="ARBA" id="ARBA00044656"/>
    </source>
</evidence>
<dbReference type="PANTHER" id="PTHR23503:SF8">
    <property type="entry name" value="FACILITATED GLUCOSE TRANSPORTER PROTEIN 1"/>
    <property type="match status" value="1"/>
</dbReference>
<accession>W7ADF0</accession>
<feature type="transmembrane region" description="Helical" evidence="15">
    <location>
        <begin position="106"/>
        <end position="126"/>
    </location>
</feature>
<evidence type="ECO:0000256" key="4">
    <source>
        <dbReference type="ARBA" id="ARBA00022692"/>
    </source>
</evidence>
<reference evidence="17 18" key="1">
    <citation type="submission" date="2013-02" db="EMBL/GenBank/DDBJ databases">
        <title>The Genome Sequence of Plasmodium vinckei petteri CR.</title>
        <authorList>
            <consortium name="The Broad Institute Genome Sequencing Platform"/>
            <consortium name="The Broad Institute Genome Sequencing Center for Infectious Disease"/>
            <person name="Neafsey D."/>
            <person name="Cheeseman I."/>
            <person name="Volkman S."/>
            <person name="Adams J."/>
            <person name="Walker B."/>
            <person name="Young S.K."/>
            <person name="Zeng Q."/>
            <person name="Gargeya S."/>
            <person name="Fitzgerald M."/>
            <person name="Haas B."/>
            <person name="Abouelleil A."/>
            <person name="Alvarado L."/>
            <person name="Arachchi H.M."/>
            <person name="Berlin A.M."/>
            <person name="Chapman S.B."/>
            <person name="Dewar J."/>
            <person name="Goldberg J."/>
            <person name="Griggs A."/>
            <person name="Gujja S."/>
            <person name="Hansen M."/>
            <person name="Howarth C."/>
            <person name="Imamovic A."/>
            <person name="Larimer J."/>
            <person name="McCowan C."/>
            <person name="Murphy C."/>
            <person name="Neiman D."/>
            <person name="Pearson M."/>
            <person name="Priest M."/>
            <person name="Roberts A."/>
            <person name="Saif S."/>
            <person name="Shea T."/>
            <person name="Sisk P."/>
            <person name="Sykes S."/>
            <person name="Wortman J."/>
            <person name="Nusbaum C."/>
            <person name="Birren B."/>
        </authorList>
    </citation>
    <scope>NUCLEOTIDE SEQUENCE [LARGE SCALE GENOMIC DNA]</scope>
    <source>
        <strain evidence="17 18">CR</strain>
    </source>
</reference>
<evidence type="ECO:0000256" key="2">
    <source>
        <dbReference type="ARBA" id="ARBA00011738"/>
    </source>
</evidence>
<comment type="subunit">
    <text evidence="2">Homodimer.</text>
</comment>
<dbReference type="PANTHER" id="PTHR23503">
    <property type="entry name" value="SOLUTE CARRIER FAMILY 2"/>
    <property type="match status" value="1"/>
</dbReference>
<protein>
    <recommendedName>
        <fullName evidence="13">Hexose transporter 1</fullName>
    </recommendedName>
</protein>
<comment type="catalytic activity">
    <reaction evidence="11">
        <text>D-glucosamine(out) = D-glucosamine(in)</text>
        <dbReference type="Rhea" id="RHEA:78423"/>
        <dbReference type="ChEBI" id="CHEBI:58723"/>
    </reaction>
    <physiologicalReaction direction="left-to-right" evidence="11">
        <dbReference type="Rhea" id="RHEA:78424"/>
    </physiologicalReaction>
</comment>
<proteinExistence type="predicted"/>
<dbReference type="PROSITE" id="PS51257">
    <property type="entry name" value="PROKAR_LIPOPROTEIN"/>
    <property type="match status" value="1"/>
</dbReference>
<keyword evidence="5 15" id="KW-1133">Transmembrane helix</keyword>
<evidence type="ECO:0000256" key="12">
    <source>
        <dbReference type="ARBA" id="ARBA00044710"/>
    </source>
</evidence>
<comment type="catalytic activity">
    <reaction evidence="12">
        <text>D-fructose(out) = D-fructose(in)</text>
        <dbReference type="Rhea" id="RHEA:60372"/>
        <dbReference type="ChEBI" id="CHEBI:37721"/>
    </reaction>
    <physiologicalReaction direction="left-to-right" evidence="12">
        <dbReference type="Rhea" id="RHEA:60373"/>
    </physiologicalReaction>
</comment>
<evidence type="ECO:0000256" key="10">
    <source>
        <dbReference type="ARBA" id="ARBA00044662"/>
    </source>
</evidence>
<evidence type="ECO:0000256" key="7">
    <source>
        <dbReference type="ARBA" id="ARBA00044637"/>
    </source>
</evidence>
<comment type="catalytic activity">
    <reaction evidence="10">
        <text>D-mannose(out) = D-mannose(in)</text>
        <dbReference type="Rhea" id="RHEA:78391"/>
        <dbReference type="ChEBI" id="CHEBI:4208"/>
    </reaction>
    <physiologicalReaction direction="left-to-right" evidence="10">
        <dbReference type="Rhea" id="RHEA:78392"/>
    </physiologicalReaction>
</comment>
<evidence type="ECO:0000256" key="8">
    <source>
        <dbReference type="ARBA" id="ARBA00044648"/>
    </source>
</evidence>
<dbReference type="EMBL" id="KI965410">
    <property type="protein sequence ID" value="EUD69770.1"/>
    <property type="molecule type" value="Genomic_DNA"/>
</dbReference>
<feature type="transmembrane region" description="Helical" evidence="15">
    <location>
        <begin position="331"/>
        <end position="354"/>
    </location>
</feature>
<keyword evidence="4 15" id="KW-0812">Transmembrane</keyword>
<keyword evidence="6 15" id="KW-0472">Membrane</keyword>
<comment type="function">
    <text evidence="14">Sodium-independent facilitative hexose transporter. Can transport D-glucose and D-fructose. Can transport D-mannose, D-galactose, D-xylose and D-glucosamine.</text>
</comment>
<feature type="transmembrane region" description="Helical" evidence="15">
    <location>
        <begin position="30"/>
        <end position="51"/>
    </location>
</feature>
<comment type="catalytic activity">
    <reaction evidence="9">
        <text>D-xylose(out) = D-xylose(in)</text>
        <dbReference type="Rhea" id="RHEA:78427"/>
        <dbReference type="ChEBI" id="CHEBI:53455"/>
    </reaction>
    <physiologicalReaction direction="left-to-right" evidence="9">
        <dbReference type="Rhea" id="RHEA:78428"/>
    </physiologicalReaction>
</comment>
<feature type="transmembrane region" description="Helical" evidence="15">
    <location>
        <begin position="132"/>
        <end position="153"/>
    </location>
</feature>
<dbReference type="InterPro" id="IPR045263">
    <property type="entry name" value="GLUT"/>
</dbReference>
<evidence type="ECO:0000256" key="11">
    <source>
        <dbReference type="ARBA" id="ARBA00044668"/>
    </source>
</evidence>
<dbReference type="Pfam" id="PF00083">
    <property type="entry name" value="Sugar_tr"/>
    <property type="match status" value="1"/>
</dbReference>
<dbReference type="GO" id="GO:0005886">
    <property type="term" value="C:plasma membrane"/>
    <property type="evidence" value="ECO:0007669"/>
    <property type="project" value="UniProtKB-SubCell"/>
</dbReference>
<comment type="subcellular location">
    <subcellularLocation>
        <location evidence="1">Cell membrane</location>
        <topology evidence="1">Multi-pass membrane protein</topology>
    </subcellularLocation>
</comment>
<dbReference type="Gene3D" id="3.40.50.12390">
    <property type="match status" value="1"/>
</dbReference>
<dbReference type="InterPro" id="IPR005829">
    <property type="entry name" value="Sugar_transporter_CS"/>
</dbReference>
<dbReference type="InterPro" id="IPR003663">
    <property type="entry name" value="Sugar/inositol_transpt"/>
</dbReference>
<dbReference type="PRINTS" id="PR00171">
    <property type="entry name" value="SUGRTRNSPORT"/>
</dbReference>
<evidence type="ECO:0000256" key="13">
    <source>
        <dbReference type="ARBA" id="ARBA00044780"/>
    </source>
</evidence>
<feature type="transmembrane region" description="Helical" evidence="15">
    <location>
        <begin position="361"/>
        <end position="380"/>
    </location>
</feature>
<organism evidence="17 18">
    <name type="scientific">Plasmodium vinckei petteri</name>
    <dbReference type="NCBI Taxonomy" id="138298"/>
    <lineage>
        <taxon>Eukaryota</taxon>
        <taxon>Sar</taxon>
        <taxon>Alveolata</taxon>
        <taxon>Apicomplexa</taxon>
        <taxon>Aconoidasida</taxon>
        <taxon>Haemosporida</taxon>
        <taxon>Plasmodiidae</taxon>
        <taxon>Plasmodium</taxon>
        <taxon>Plasmodium (Vinckeia)</taxon>
    </lineage>
</organism>
<evidence type="ECO:0000256" key="1">
    <source>
        <dbReference type="ARBA" id="ARBA00004651"/>
    </source>
</evidence>
<evidence type="ECO:0000256" key="14">
    <source>
        <dbReference type="ARBA" id="ARBA00045752"/>
    </source>
</evidence>
<dbReference type="GO" id="GO:0015149">
    <property type="term" value="F:hexose transmembrane transporter activity"/>
    <property type="evidence" value="ECO:0007669"/>
    <property type="project" value="TreeGrafter"/>
</dbReference>
<dbReference type="Gene3D" id="1.20.1250.20">
    <property type="entry name" value="MFS general substrate transporter like domains"/>
    <property type="match status" value="2"/>
</dbReference>
<dbReference type="CDD" id="cd17315">
    <property type="entry name" value="MFS_GLUT_like"/>
    <property type="match status" value="1"/>
</dbReference>
<keyword evidence="3" id="KW-0813">Transport</keyword>
<feature type="transmembrane region" description="Helical" evidence="15">
    <location>
        <begin position="80"/>
        <end position="99"/>
    </location>
</feature>
<feature type="transmembrane region" description="Helical" evidence="15">
    <location>
        <begin position="165"/>
        <end position="187"/>
    </location>
</feature>
<name>W7ADF0_PLAVN</name>
<evidence type="ECO:0000313" key="17">
    <source>
        <dbReference type="EMBL" id="EUD69770.1"/>
    </source>
</evidence>
<evidence type="ECO:0000256" key="3">
    <source>
        <dbReference type="ARBA" id="ARBA00022448"/>
    </source>
</evidence>
<dbReference type="InterPro" id="IPR004859">
    <property type="entry name" value="Xrn1_N"/>
</dbReference>
<feature type="transmembrane region" description="Helical" evidence="15">
    <location>
        <begin position="392"/>
        <end position="417"/>
    </location>
</feature>
<dbReference type="PROSITE" id="PS00216">
    <property type="entry name" value="SUGAR_TRANSPORT_1"/>
    <property type="match status" value="1"/>
</dbReference>
<dbReference type="Proteomes" id="UP000030659">
    <property type="component" value="Unassembled WGS sequence"/>
</dbReference>
<evidence type="ECO:0000259" key="16">
    <source>
        <dbReference type="PROSITE" id="PS50850"/>
    </source>
</evidence>
<comment type="catalytic activity">
    <reaction evidence="8">
        <text>D-glucose(out) = D-glucose(in)</text>
        <dbReference type="Rhea" id="RHEA:60376"/>
        <dbReference type="ChEBI" id="CHEBI:4167"/>
    </reaction>
    <physiologicalReaction direction="left-to-right" evidence="8">
        <dbReference type="Rhea" id="RHEA:60377"/>
    </physiologicalReaction>
</comment>
<feature type="transmembrane region" description="Helical" evidence="15">
    <location>
        <begin position="207"/>
        <end position="230"/>
    </location>
</feature>
<evidence type="ECO:0000313" key="18">
    <source>
        <dbReference type="Proteomes" id="UP000030659"/>
    </source>
</evidence>
<dbReference type="SUPFAM" id="SSF103473">
    <property type="entry name" value="MFS general substrate transporter"/>
    <property type="match status" value="1"/>
</dbReference>
<gene>
    <name evidence="17" type="ORF">YYG_04991</name>
</gene>
<dbReference type="InterPro" id="IPR036259">
    <property type="entry name" value="MFS_trans_sf"/>
</dbReference>
<dbReference type="eggNOG" id="KOG0254">
    <property type="taxonomic scope" value="Eukaryota"/>
</dbReference>
<dbReference type="Pfam" id="PF03159">
    <property type="entry name" value="XRN_N"/>
    <property type="match status" value="1"/>
</dbReference>
<feature type="transmembrane region" description="Helical" evidence="15">
    <location>
        <begin position="429"/>
        <end position="453"/>
    </location>
</feature>
<dbReference type="GO" id="GO:0004527">
    <property type="term" value="F:exonuclease activity"/>
    <property type="evidence" value="ECO:0007669"/>
    <property type="project" value="InterPro"/>
</dbReference>
<comment type="catalytic activity">
    <reaction evidence="7">
        <text>D-galactose(in) = D-galactose(out)</text>
        <dbReference type="Rhea" id="RHEA:34915"/>
        <dbReference type="ChEBI" id="CHEBI:4139"/>
    </reaction>
    <physiologicalReaction direction="right-to-left" evidence="7">
        <dbReference type="Rhea" id="RHEA:34917"/>
    </physiologicalReaction>
</comment>
<feature type="transmembrane region" description="Helical" evidence="15">
    <location>
        <begin position="296"/>
        <end position="316"/>
    </location>
</feature>
<evidence type="ECO:0000256" key="6">
    <source>
        <dbReference type="ARBA" id="ARBA00023136"/>
    </source>
</evidence>